<dbReference type="PANTHER" id="PTHR46173">
    <property type="entry name" value="CCA TRNA NUCLEOTIDYLTRANSFERASE 1, MITOCHONDRIAL"/>
    <property type="match status" value="1"/>
</dbReference>
<protein>
    <submittedName>
        <fullName evidence="13">CCA tRNA nucleotidyltransferase</fullName>
    </submittedName>
</protein>
<dbReference type="PANTHER" id="PTHR46173:SF1">
    <property type="entry name" value="CCA TRNA NUCLEOTIDYLTRANSFERASE 1, MITOCHONDRIAL"/>
    <property type="match status" value="1"/>
</dbReference>
<reference evidence="13 14" key="1">
    <citation type="submission" date="2017-03" db="EMBL/GenBank/DDBJ databases">
        <title>Paenibacillus larvae genome sequencing.</title>
        <authorList>
            <person name="Dingman D.W."/>
        </authorList>
    </citation>
    <scope>NUCLEOTIDE SEQUENCE [LARGE SCALE GENOMIC DNA]</scope>
    <source>
        <strain evidence="13 14">SAG 10367</strain>
    </source>
</reference>
<evidence type="ECO:0000259" key="11">
    <source>
        <dbReference type="Pfam" id="PF12627"/>
    </source>
</evidence>
<evidence type="ECO:0000259" key="10">
    <source>
        <dbReference type="Pfam" id="PF01743"/>
    </source>
</evidence>
<dbReference type="Pfam" id="PF13735">
    <property type="entry name" value="tRNA_NucTran2_2"/>
    <property type="match status" value="1"/>
</dbReference>
<dbReference type="InterPro" id="IPR050264">
    <property type="entry name" value="Bact_CCA-adding_enz_type3_sf"/>
</dbReference>
<evidence type="ECO:0000256" key="2">
    <source>
        <dbReference type="ARBA" id="ARBA00022679"/>
    </source>
</evidence>
<evidence type="ECO:0000313" key="13">
    <source>
        <dbReference type="EMBL" id="ARF66986.1"/>
    </source>
</evidence>
<dbReference type="Gene3D" id="3.30.460.10">
    <property type="entry name" value="Beta Polymerase, domain 2"/>
    <property type="match status" value="1"/>
</dbReference>
<feature type="domain" description="CCA-adding enzyme C-terminal" evidence="12">
    <location>
        <begin position="384"/>
        <end position="439"/>
    </location>
</feature>
<evidence type="ECO:0000313" key="14">
    <source>
        <dbReference type="Proteomes" id="UP000192727"/>
    </source>
</evidence>
<dbReference type="GO" id="GO:0000166">
    <property type="term" value="F:nucleotide binding"/>
    <property type="evidence" value="ECO:0007669"/>
    <property type="project" value="UniProtKB-KW"/>
</dbReference>
<evidence type="ECO:0000256" key="5">
    <source>
        <dbReference type="ARBA" id="ARBA00022723"/>
    </source>
</evidence>
<dbReference type="GO" id="GO:0000049">
    <property type="term" value="F:tRNA binding"/>
    <property type="evidence" value="ECO:0007669"/>
    <property type="project" value="TreeGrafter"/>
</dbReference>
<keyword evidence="5" id="KW-0479">Metal-binding</keyword>
<gene>
    <name evidence="13" type="ORF">B7C51_02970</name>
</gene>
<keyword evidence="2 9" id="KW-0808">Transferase</keyword>
<dbReference type="EMBL" id="CP020557">
    <property type="protein sequence ID" value="ARF66986.1"/>
    <property type="molecule type" value="Genomic_DNA"/>
</dbReference>
<organism evidence="13 14">
    <name type="scientific">Paenibacillus larvae subsp. pulvifaciens</name>
    <dbReference type="NCBI Taxonomy" id="1477"/>
    <lineage>
        <taxon>Bacteria</taxon>
        <taxon>Bacillati</taxon>
        <taxon>Bacillota</taxon>
        <taxon>Bacilli</taxon>
        <taxon>Bacillales</taxon>
        <taxon>Paenibacillaceae</taxon>
        <taxon>Paenibacillus</taxon>
    </lineage>
</organism>
<evidence type="ECO:0000256" key="9">
    <source>
        <dbReference type="RuleBase" id="RU003953"/>
    </source>
</evidence>
<dbReference type="CDD" id="cd05398">
    <property type="entry name" value="NT_ClassII-CCAase"/>
    <property type="match status" value="1"/>
</dbReference>
<comment type="cofactor">
    <cofactor evidence="1">
        <name>Mg(2+)</name>
        <dbReference type="ChEBI" id="CHEBI:18420"/>
    </cofactor>
</comment>
<dbReference type="GO" id="GO:0008033">
    <property type="term" value="P:tRNA processing"/>
    <property type="evidence" value="ECO:0007669"/>
    <property type="project" value="UniProtKB-KW"/>
</dbReference>
<evidence type="ECO:0000256" key="4">
    <source>
        <dbReference type="ARBA" id="ARBA00022695"/>
    </source>
</evidence>
<keyword evidence="3" id="KW-0819">tRNA processing</keyword>
<comment type="similarity">
    <text evidence="9">Belongs to the tRNA nucleotidyltransferase/poly(A) polymerase family.</text>
</comment>
<evidence type="ECO:0000256" key="8">
    <source>
        <dbReference type="ARBA" id="ARBA00022884"/>
    </source>
</evidence>
<sequence>MIEMNMKQAACSVIQQLHRHGYEAYFVGGCVRDELLGRPVKDFDIATAALPKQVMGCFEKVIPTGLQHGTVTILAEGFAFEVTTFRKESEYEQFRRPKEVCYITDLNEDLRRRDFTMNAMAIGLDGRIIDPFGGQEDLAKGLLRCVGQPDERYREDALRMLRAIRFASTYALRIEECSWQALLSAAPLLRHIAMERVRTELERMVAGPAPEHAVDLLLKSGLWEHFKDPLHVSLNMLGEDPAKMLLPVLDELPDLQDRWTLLFLLAGAKAKEASRAMRSLTFSNQDLFTVKNILASAETLANEIVSERKGSMESCTSEKLWKLTAVRQSGISLFSLARIVTAVYPRFYAKPGRKTESLQAGTPFYALLHILGEDIWKNGIRWLEQIPCKEVKALAITGRDLMKHFDQKGGPWLKTLLQCLLEKVALNVLPNDREKLLEEAERYMMNWNKERKAHD</sequence>
<evidence type="ECO:0000256" key="7">
    <source>
        <dbReference type="ARBA" id="ARBA00022842"/>
    </source>
</evidence>
<evidence type="ECO:0000259" key="12">
    <source>
        <dbReference type="Pfam" id="PF13735"/>
    </source>
</evidence>
<evidence type="ECO:0000256" key="3">
    <source>
        <dbReference type="ARBA" id="ARBA00022694"/>
    </source>
</evidence>
<dbReference type="InterPro" id="IPR002646">
    <property type="entry name" value="PolA_pol_head_dom"/>
</dbReference>
<dbReference type="Proteomes" id="UP000192727">
    <property type="component" value="Chromosome"/>
</dbReference>
<name>A0A1U9YR59_9BACL</name>
<dbReference type="Pfam" id="PF12627">
    <property type="entry name" value="PolyA_pol_RNAbd"/>
    <property type="match status" value="1"/>
</dbReference>
<evidence type="ECO:0000256" key="6">
    <source>
        <dbReference type="ARBA" id="ARBA00022741"/>
    </source>
</evidence>
<dbReference type="GO" id="GO:0046872">
    <property type="term" value="F:metal ion binding"/>
    <property type="evidence" value="ECO:0007669"/>
    <property type="project" value="UniProtKB-KW"/>
</dbReference>
<keyword evidence="7" id="KW-0460">Magnesium</keyword>
<dbReference type="Gene3D" id="1.10.246.80">
    <property type="match status" value="1"/>
</dbReference>
<feature type="domain" description="tRNA nucleotidyltransferase/poly(A) polymerase RNA and SrmB- binding" evidence="11">
    <location>
        <begin position="173"/>
        <end position="226"/>
    </location>
</feature>
<dbReference type="GO" id="GO:0016779">
    <property type="term" value="F:nucleotidyltransferase activity"/>
    <property type="evidence" value="ECO:0007669"/>
    <property type="project" value="UniProtKB-KW"/>
</dbReference>
<keyword evidence="8 9" id="KW-0694">RNA-binding</keyword>
<dbReference type="InterPro" id="IPR043519">
    <property type="entry name" value="NT_sf"/>
</dbReference>
<evidence type="ECO:0000256" key="1">
    <source>
        <dbReference type="ARBA" id="ARBA00001946"/>
    </source>
</evidence>
<feature type="domain" description="Poly A polymerase head" evidence="10">
    <location>
        <begin position="24"/>
        <end position="144"/>
    </location>
</feature>
<dbReference type="AlphaFoldDB" id="A0A1U9YR59"/>
<accession>A0A1U9YR59</accession>
<dbReference type="InterPro" id="IPR032828">
    <property type="entry name" value="PolyA_RNA-bd"/>
</dbReference>
<dbReference type="NCBIfam" id="NF009814">
    <property type="entry name" value="PRK13299.1"/>
    <property type="match status" value="1"/>
</dbReference>
<dbReference type="SUPFAM" id="SSF81891">
    <property type="entry name" value="Poly A polymerase C-terminal region-like"/>
    <property type="match status" value="1"/>
</dbReference>
<keyword evidence="6" id="KW-0547">Nucleotide-binding</keyword>
<keyword evidence="4" id="KW-0548">Nucleotidyltransferase</keyword>
<dbReference type="InterPro" id="IPR032810">
    <property type="entry name" value="CCA-adding_enz_C"/>
</dbReference>
<dbReference type="Pfam" id="PF01743">
    <property type="entry name" value="PolyA_pol"/>
    <property type="match status" value="1"/>
</dbReference>
<dbReference type="SUPFAM" id="SSF81301">
    <property type="entry name" value="Nucleotidyltransferase"/>
    <property type="match status" value="1"/>
</dbReference>
<dbReference type="Gene3D" id="1.10.3090.10">
    <property type="entry name" value="cca-adding enzyme, domain 2"/>
    <property type="match status" value="1"/>
</dbReference>
<proteinExistence type="inferred from homology"/>